<evidence type="ECO:0000313" key="2">
    <source>
        <dbReference type="Proteomes" id="UP000184512"/>
    </source>
</evidence>
<gene>
    <name evidence="1" type="ORF">SAMN02745244_01534</name>
</gene>
<dbReference type="STRING" id="1123357.SAMN02745244_01534"/>
<accession>A0A1M6FVH4</accession>
<name>A0A1M6FVH4_9ACTN</name>
<sequence>MCNHEHGHQHGNQQEAGCCGGHAGGGQGGGHHCQHDVVAGPGDELVTCTVRGTSTLKSTAEAAGLFRDVEGQRFYFCCRRCQDLFDAEHLASNPAA</sequence>
<dbReference type="Proteomes" id="UP000184512">
    <property type="component" value="Unassembled WGS sequence"/>
</dbReference>
<evidence type="ECO:0000313" key="1">
    <source>
        <dbReference type="EMBL" id="SHJ01684.1"/>
    </source>
</evidence>
<keyword evidence="2" id="KW-1185">Reference proteome</keyword>
<evidence type="ECO:0008006" key="3">
    <source>
        <dbReference type="Google" id="ProtNLM"/>
    </source>
</evidence>
<protein>
    <recommendedName>
        <fullName evidence="3">YHS domain-containing protein</fullName>
    </recommendedName>
</protein>
<reference evidence="1 2" key="1">
    <citation type="submission" date="2016-11" db="EMBL/GenBank/DDBJ databases">
        <authorList>
            <person name="Jaros S."/>
            <person name="Januszkiewicz K."/>
            <person name="Wedrychowicz H."/>
        </authorList>
    </citation>
    <scope>NUCLEOTIDE SEQUENCE [LARGE SCALE GENOMIC DNA]</scope>
    <source>
        <strain evidence="1 2">DSM 12906</strain>
    </source>
</reference>
<dbReference type="AlphaFoldDB" id="A0A1M6FVH4"/>
<proteinExistence type="predicted"/>
<organism evidence="1 2">
    <name type="scientific">Tessaracoccus bendigoensis DSM 12906</name>
    <dbReference type="NCBI Taxonomy" id="1123357"/>
    <lineage>
        <taxon>Bacteria</taxon>
        <taxon>Bacillati</taxon>
        <taxon>Actinomycetota</taxon>
        <taxon>Actinomycetes</taxon>
        <taxon>Propionibacteriales</taxon>
        <taxon>Propionibacteriaceae</taxon>
        <taxon>Tessaracoccus</taxon>
    </lineage>
</organism>
<dbReference type="EMBL" id="FQZG01000023">
    <property type="protein sequence ID" value="SHJ01684.1"/>
    <property type="molecule type" value="Genomic_DNA"/>
</dbReference>